<dbReference type="SUPFAM" id="SSF55874">
    <property type="entry name" value="ATPase domain of HSP90 chaperone/DNA topoisomerase II/histidine kinase"/>
    <property type="match status" value="1"/>
</dbReference>
<organism evidence="11 12">
    <name type="scientific">Aquibacillus koreensis</name>
    <dbReference type="NCBI Taxonomy" id="279446"/>
    <lineage>
        <taxon>Bacteria</taxon>
        <taxon>Bacillati</taxon>
        <taxon>Bacillota</taxon>
        <taxon>Bacilli</taxon>
        <taxon>Bacillales</taxon>
        <taxon>Bacillaceae</taxon>
        <taxon>Aquibacillus</taxon>
    </lineage>
</organism>
<dbReference type="RefSeq" id="WP_259869525.1">
    <property type="nucleotide sequence ID" value="NZ_JAMQJZ010000010.1"/>
</dbReference>
<dbReference type="InterPro" id="IPR003594">
    <property type="entry name" value="HATPase_dom"/>
</dbReference>
<keyword evidence="8" id="KW-0902">Two-component regulatory system</keyword>
<keyword evidence="4" id="KW-0808">Transferase</keyword>
<feature type="domain" description="Histidine kinase" evidence="9">
    <location>
        <begin position="264"/>
        <end position="467"/>
    </location>
</feature>
<dbReference type="PROSITE" id="PS50109">
    <property type="entry name" value="HIS_KIN"/>
    <property type="match status" value="1"/>
</dbReference>
<dbReference type="EMBL" id="JAMQJZ010000010">
    <property type="protein sequence ID" value="MDC3421288.1"/>
    <property type="molecule type" value="Genomic_DNA"/>
</dbReference>
<comment type="catalytic activity">
    <reaction evidence="1">
        <text>ATP + protein L-histidine = ADP + protein N-phospho-L-histidine.</text>
        <dbReference type="EC" id="2.7.13.3"/>
    </reaction>
</comment>
<dbReference type="SMART" id="SM00387">
    <property type="entry name" value="HATPase_c"/>
    <property type="match status" value="1"/>
</dbReference>
<dbReference type="EC" id="2.7.13.3" evidence="2"/>
<evidence type="ECO:0000259" key="10">
    <source>
        <dbReference type="PROSITE" id="PS50112"/>
    </source>
</evidence>
<keyword evidence="7" id="KW-0067">ATP-binding</keyword>
<evidence type="ECO:0000313" key="12">
    <source>
        <dbReference type="Proteomes" id="UP001145072"/>
    </source>
</evidence>
<keyword evidence="5" id="KW-0547">Nucleotide-binding</keyword>
<dbReference type="Proteomes" id="UP001145072">
    <property type="component" value="Unassembled WGS sequence"/>
</dbReference>
<dbReference type="PRINTS" id="PR00344">
    <property type="entry name" value="BCTRLSENSOR"/>
</dbReference>
<sequence>MSITTNKIDFSQLVENSLTGIVILDGRELLYANQQVYNMLGYSPEDVLIWDQIIHPNYRKLVDDRIRYVKSEQRTTDPIEHKLIKNDGSIVHVETFSLPYIKDDHVYVQAHIHDITKRKVFEKEYELRKQQYQLISQNTSDIIAELNQDGEIIYVSPSVEEVLGIKPSFLVGMSCYDCVHPEDLSLVKQNGKNLIKTKQPYIIRYRLRGNNNNYIWVEAKVKLIESNGISKVVVDARDCTEQIEAEKLLRQSEKLAVLGELSAGVVHEIKNPLTSIKGFLQLMQAGTIETKDYISILNTEIEHIEQIASDLLGFAKPSDEMKKQDLSVLLDSVVFLMNAQSKKHNVELNWAAPQDEYPVLGDESQIKQVFVNLIKNAIEASEEHGTVEIHLSNRDDQVVIQVQDYGCGIPEEMLNHIGDSFFTTKEKGTGLGLMITQKIIHNHHGKINIHSIVNEGTTFSVILPKYY</sequence>
<accession>A0A9X3WM18</accession>
<gene>
    <name evidence="11" type="ORF">NC661_13000</name>
</gene>
<dbReference type="InterPro" id="IPR000014">
    <property type="entry name" value="PAS"/>
</dbReference>
<keyword evidence="6" id="KW-0418">Kinase</keyword>
<proteinExistence type="predicted"/>
<dbReference type="InterPro" id="IPR005467">
    <property type="entry name" value="His_kinase_dom"/>
</dbReference>
<dbReference type="Pfam" id="PF08447">
    <property type="entry name" value="PAS_3"/>
    <property type="match status" value="1"/>
</dbReference>
<dbReference type="NCBIfam" id="TIGR00229">
    <property type="entry name" value="sensory_box"/>
    <property type="match status" value="2"/>
</dbReference>
<dbReference type="AlphaFoldDB" id="A0A9X3WM18"/>
<dbReference type="SUPFAM" id="SSF47384">
    <property type="entry name" value="Homodimeric domain of signal transducing histidine kinase"/>
    <property type="match status" value="1"/>
</dbReference>
<keyword evidence="3" id="KW-0597">Phosphoprotein</keyword>
<dbReference type="CDD" id="cd00082">
    <property type="entry name" value="HisKA"/>
    <property type="match status" value="1"/>
</dbReference>
<dbReference type="SMART" id="SM00086">
    <property type="entry name" value="PAC"/>
    <property type="match status" value="2"/>
</dbReference>
<dbReference type="GO" id="GO:0005524">
    <property type="term" value="F:ATP binding"/>
    <property type="evidence" value="ECO:0007669"/>
    <property type="project" value="UniProtKB-KW"/>
</dbReference>
<dbReference type="InterPro" id="IPR001610">
    <property type="entry name" value="PAC"/>
</dbReference>
<dbReference type="InterPro" id="IPR036097">
    <property type="entry name" value="HisK_dim/P_sf"/>
</dbReference>
<dbReference type="InterPro" id="IPR035965">
    <property type="entry name" value="PAS-like_dom_sf"/>
</dbReference>
<dbReference type="PROSITE" id="PS50112">
    <property type="entry name" value="PAS"/>
    <property type="match status" value="2"/>
</dbReference>
<dbReference type="InterPro" id="IPR013655">
    <property type="entry name" value="PAS_fold_3"/>
</dbReference>
<evidence type="ECO:0000256" key="6">
    <source>
        <dbReference type="ARBA" id="ARBA00022777"/>
    </source>
</evidence>
<dbReference type="CDD" id="cd00075">
    <property type="entry name" value="HATPase"/>
    <property type="match status" value="1"/>
</dbReference>
<feature type="domain" description="PAS" evidence="10">
    <location>
        <begin position="128"/>
        <end position="198"/>
    </location>
</feature>
<protein>
    <recommendedName>
        <fullName evidence="2">histidine kinase</fullName>
        <ecNumber evidence="2">2.7.13.3</ecNumber>
    </recommendedName>
</protein>
<dbReference type="InterPro" id="IPR004358">
    <property type="entry name" value="Sig_transdc_His_kin-like_C"/>
</dbReference>
<evidence type="ECO:0000256" key="4">
    <source>
        <dbReference type="ARBA" id="ARBA00022679"/>
    </source>
</evidence>
<dbReference type="SMART" id="SM00091">
    <property type="entry name" value="PAS"/>
    <property type="match status" value="2"/>
</dbReference>
<dbReference type="Gene3D" id="3.30.450.20">
    <property type="entry name" value="PAS domain"/>
    <property type="match status" value="2"/>
</dbReference>
<comment type="caution">
    <text evidence="11">The sequence shown here is derived from an EMBL/GenBank/DDBJ whole genome shotgun (WGS) entry which is preliminary data.</text>
</comment>
<dbReference type="Pfam" id="PF00512">
    <property type="entry name" value="HisKA"/>
    <property type="match status" value="1"/>
</dbReference>
<dbReference type="SMART" id="SM00388">
    <property type="entry name" value="HisKA"/>
    <property type="match status" value="1"/>
</dbReference>
<dbReference type="GO" id="GO:0000155">
    <property type="term" value="F:phosphorelay sensor kinase activity"/>
    <property type="evidence" value="ECO:0007669"/>
    <property type="project" value="InterPro"/>
</dbReference>
<dbReference type="PANTHER" id="PTHR43065">
    <property type="entry name" value="SENSOR HISTIDINE KINASE"/>
    <property type="match status" value="1"/>
</dbReference>
<dbReference type="InterPro" id="IPR003661">
    <property type="entry name" value="HisK_dim/P_dom"/>
</dbReference>
<evidence type="ECO:0000256" key="1">
    <source>
        <dbReference type="ARBA" id="ARBA00000085"/>
    </source>
</evidence>
<evidence type="ECO:0000313" key="11">
    <source>
        <dbReference type="EMBL" id="MDC3421288.1"/>
    </source>
</evidence>
<dbReference type="CDD" id="cd00130">
    <property type="entry name" value="PAS"/>
    <property type="match status" value="2"/>
</dbReference>
<evidence type="ECO:0000256" key="7">
    <source>
        <dbReference type="ARBA" id="ARBA00022840"/>
    </source>
</evidence>
<keyword evidence="12" id="KW-1185">Reference proteome</keyword>
<dbReference type="PANTHER" id="PTHR43065:SF10">
    <property type="entry name" value="PEROXIDE STRESS-ACTIVATED HISTIDINE KINASE MAK3"/>
    <property type="match status" value="1"/>
</dbReference>
<evidence type="ECO:0000256" key="2">
    <source>
        <dbReference type="ARBA" id="ARBA00012438"/>
    </source>
</evidence>
<dbReference type="Gene3D" id="3.30.565.10">
    <property type="entry name" value="Histidine kinase-like ATPase, C-terminal domain"/>
    <property type="match status" value="1"/>
</dbReference>
<evidence type="ECO:0000256" key="8">
    <source>
        <dbReference type="ARBA" id="ARBA00023012"/>
    </source>
</evidence>
<evidence type="ECO:0000256" key="5">
    <source>
        <dbReference type="ARBA" id="ARBA00022741"/>
    </source>
</evidence>
<dbReference type="Gene3D" id="1.10.287.130">
    <property type="match status" value="1"/>
</dbReference>
<dbReference type="Pfam" id="PF02518">
    <property type="entry name" value="HATPase_c"/>
    <property type="match status" value="1"/>
</dbReference>
<reference evidence="11" key="1">
    <citation type="submission" date="2022-06" db="EMBL/GenBank/DDBJ databases">
        <title>Aquibacillus sp. a new bacterium isolated from soil saline samples.</title>
        <authorList>
            <person name="Galisteo C."/>
            <person name="De La Haba R."/>
            <person name="Sanchez-Porro C."/>
            <person name="Ventosa A."/>
        </authorList>
    </citation>
    <scope>NUCLEOTIDE SEQUENCE</scope>
    <source>
        <strain evidence="11">JCM 12387</strain>
    </source>
</reference>
<evidence type="ECO:0000256" key="3">
    <source>
        <dbReference type="ARBA" id="ARBA00022553"/>
    </source>
</evidence>
<dbReference type="InterPro" id="IPR036890">
    <property type="entry name" value="HATPase_C_sf"/>
</dbReference>
<feature type="domain" description="PAS" evidence="10">
    <location>
        <begin position="25"/>
        <end position="48"/>
    </location>
</feature>
<evidence type="ECO:0000259" key="9">
    <source>
        <dbReference type="PROSITE" id="PS50109"/>
    </source>
</evidence>
<name>A0A9X3WM18_9BACI</name>
<dbReference type="SUPFAM" id="SSF55785">
    <property type="entry name" value="PYP-like sensor domain (PAS domain)"/>
    <property type="match status" value="2"/>
</dbReference>
<dbReference type="Pfam" id="PF13426">
    <property type="entry name" value="PAS_9"/>
    <property type="match status" value="1"/>
</dbReference>